<organism evidence="1 2">
    <name type="scientific">Stutzerimonas stutzeri</name>
    <name type="common">Pseudomonas stutzeri</name>
    <dbReference type="NCBI Taxonomy" id="316"/>
    <lineage>
        <taxon>Bacteria</taxon>
        <taxon>Pseudomonadati</taxon>
        <taxon>Pseudomonadota</taxon>
        <taxon>Gammaproteobacteria</taxon>
        <taxon>Pseudomonadales</taxon>
        <taxon>Pseudomonadaceae</taxon>
        <taxon>Stutzerimonas</taxon>
    </lineage>
</organism>
<comment type="caution">
    <text evidence="1">The sequence shown here is derived from an EMBL/GenBank/DDBJ whole genome shotgun (WGS) entry which is preliminary data.</text>
</comment>
<dbReference type="RefSeq" id="WP_279648924.1">
    <property type="nucleotide sequence ID" value="NZ_JAOCDG010000003.1"/>
</dbReference>
<dbReference type="AlphaFoldDB" id="A0ABD4XVN7"/>
<dbReference type="Proteomes" id="UP001161139">
    <property type="component" value="Unassembled WGS sequence"/>
</dbReference>
<evidence type="ECO:0000313" key="2">
    <source>
        <dbReference type="Proteomes" id="UP001161139"/>
    </source>
</evidence>
<dbReference type="EMBL" id="JAOCDG010000003">
    <property type="protein sequence ID" value="MDH0686909.1"/>
    <property type="molecule type" value="Genomic_DNA"/>
</dbReference>
<protein>
    <submittedName>
        <fullName evidence="1">Uncharacterized protein</fullName>
    </submittedName>
</protein>
<accession>A0ABD4XVN7</accession>
<sequence>MRSTGSPTNINFGAHIRPGAPETLQAQRIEIEGVKRVHTPGHGWGIEVDNETPEFFSVYLRSKETGLATCVGDFQHYREAHEHAEETKYWAGEKGVTLDISDGYFGHLRNSFDGSIRHRALAMATANFYSIDTPNIETLYAAYHTNAISRPMLQMNCRNGFNCARPTRTHPWR</sequence>
<evidence type="ECO:0000313" key="1">
    <source>
        <dbReference type="EMBL" id="MDH0686909.1"/>
    </source>
</evidence>
<gene>
    <name evidence="1" type="ORF">N5D09_02265</name>
</gene>
<proteinExistence type="predicted"/>
<name>A0ABD4XVN7_STUST</name>
<reference evidence="1" key="1">
    <citation type="submission" date="2022-09" db="EMBL/GenBank/DDBJ databases">
        <title>Intensive care unit water sources are persistently colonized with multi-drug resistant bacteria and are the site of extensive horizontal gene transfer of antibiotic resistance genes.</title>
        <authorList>
            <person name="Diorio-Toth L."/>
        </authorList>
    </citation>
    <scope>NUCLEOTIDE SEQUENCE</scope>
    <source>
        <strain evidence="1">GD03864</strain>
    </source>
</reference>